<evidence type="ECO:0008006" key="3">
    <source>
        <dbReference type="Google" id="ProtNLM"/>
    </source>
</evidence>
<gene>
    <name evidence="1" type="ORF">K7J14_04435</name>
</gene>
<proteinExistence type="predicted"/>
<sequence length="116" mass="13431">MELEEFISSTCCLPDSVRSRALLIATEYFDNIVAHSRGSASCKVSVAVRPAEPPRIVIRYYTLNFRQMRRADRHTEPHYDFLSRRYRGLGLRMCRNLASSIEYRQGLFKSAIIITL</sequence>
<dbReference type="Proteomes" id="UP001198163">
    <property type="component" value="Unassembled WGS sequence"/>
</dbReference>
<keyword evidence="2" id="KW-1185">Reference proteome</keyword>
<evidence type="ECO:0000313" key="2">
    <source>
        <dbReference type="Proteomes" id="UP001198163"/>
    </source>
</evidence>
<dbReference type="AlphaFoldDB" id="A0AAE3EI60"/>
<name>A0AAE3EI60_9SPIR</name>
<comment type="caution">
    <text evidence="1">The sequence shown here is derived from an EMBL/GenBank/DDBJ whole genome shotgun (WGS) entry which is preliminary data.</text>
</comment>
<dbReference type="RefSeq" id="WP_230753595.1">
    <property type="nucleotide sequence ID" value="NZ_JAINWA010000001.1"/>
</dbReference>
<dbReference type="Gene3D" id="3.30.565.10">
    <property type="entry name" value="Histidine kinase-like ATPase, C-terminal domain"/>
    <property type="match status" value="1"/>
</dbReference>
<protein>
    <recommendedName>
        <fullName evidence="3">Histidine kinase/HSP90-like ATPase domain-containing protein</fullName>
    </recommendedName>
</protein>
<evidence type="ECO:0000313" key="1">
    <source>
        <dbReference type="EMBL" id="MCD1653944.1"/>
    </source>
</evidence>
<organism evidence="1 2">
    <name type="scientific">Teretinema zuelzerae</name>
    <dbReference type="NCBI Taxonomy" id="156"/>
    <lineage>
        <taxon>Bacteria</taxon>
        <taxon>Pseudomonadati</taxon>
        <taxon>Spirochaetota</taxon>
        <taxon>Spirochaetia</taxon>
        <taxon>Spirochaetales</taxon>
        <taxon>Treponemataceae</taxon>
        <taxon>Teretinema</taxon>
    </lineage>
</organism>
<dbReference type="InterPro" id="IPR036890">
    <property type="entry name" value="HATPase_C_sf"/>
</dbReference>
<reference evidence="1" key="1">
    <citation type="submission" date="2021-08" db="EMBL/GenBank/DDBJ databases">
        <title>Comparative analyses of Brucepasteria parasyntrophica and Teretinema zuelzerae.</title>
        <authorList>
            <person name="Song Y."/>
            <person name="Brune A."/>
        </authorList>
    </citation>
    <scope>NUCLEOTIDE SEQUENCE</scope>
    <source>
        <strain evidence="1">DSM 1903</strain>
    </source>
</reference>
<dbReference type="EMBL" id="JAINWA010000001">
    <property type="protein sequence ID" value="MCD1653944.1"/>
    <property type="molecule type" value="Genomic_DNA"/>
</dbReference>
<accession>A0AAE3EI60</accession>